<name>A0A840ECM2_9BACT</name>
<evidence type="ECO:0000256" key="1">
    <source>
        <dbReference type="SAM" id="SignalP"/>
    </source>
</evidence>
<keyword evidence="1" id="KW-0732">Signal</keyword>
<evidence type="ECO:0000259" key="2">
    <source>
        <dbReference type="Pfam" id="PF18962"/>
    </source>
</evidence>
<dbReference type="InterPro" id="IPR026444">
    <property type="entry name" value="Secre_tail"/>
</dbReference>
<sequence>MQRLLLLLLLCTAGFGLNAQVVLEDFEGGTADLPWQAFEGTYAGPVENPEDSTANTSEWVGSYTKAGDKAYSYFVAKLDAPLDLSTNNQFSIQIYAGAATQLLMKLEGGGQNIERTVNIATANVWRTYTFDFSAAAGFTGLTDIILFFDPGVETSTDTYLFDNLIASPAGPCAGTVKDETIVDDFECQRNATYGVPGFNDIEVIVNPDKSGINTSDSVGQYTDRDGAFHALVIDYNSAIDLSTNNMLCMKVWAPIAGDILFKLEGGTSAAVERRATVSETSTWTEVCIDFSDQASANHKKIVIFLNVGVDEAEGDIYYIDDITLTPAPAAEPLEDFEGGAKLSWGPLNGNSDLNGTFNGPIVNPDTDINTSSTVGSYTRGSSLFSTLTATLPAGLDLSSNPQLNLDVWVPADGTEVTLQLVSATDGPKNATATATTGQEWQTLNFNFEEFDDITDFQQINIQFAPNTTGTGLYLFDNLTQGQSTVDACADVEPDPTILDDFECQRNATYSGDAQFLTVVDNPDAGDDSPNKSTKVGKFDDQPGSFNALVVDYATPIDLSLRNQFSATVWAPVEGQLLFKLEGGTGANVEKFVEIDTVNAWSTYTVDFSDAVGGGYTKLVLFFGAGEDNAAVNTYYIDDLGFSRAPYAASCISTFDNVDYTLADWTYFANGDFSENDFIISDNPKTTGINDSERVGTFEEATNGEPFAGMYSDLEAPIVLTSGAKFVTMKVLMDFATTVAFKLERPRDGAPGSGDVIAEYTTPGDWQELTFDMSALPDGAMYDRITIIMNNTEIPTAAMTYYFDDIAVGGGDCGNLTSLFAPVTIESLRVFPNPISNQLTIENALGATSFTLTNMLGQQVARKQDTGAGTQVQWELGELAKGTYLLTAQDRTGRMIARSMVVKR</sequence>
<feature type="signal peptide" evidence="1">
    <location>
        <begin position="1"/>
        <end position="19"/>
    </location>
</feature>
<keyword evidence="4" id="KW-1185">Reference proteome</keyword>
<gene>
    <name evidence="3" type="ORF">GGR28_002174</name>
</gene>
<feature type="chain" id="PRO_5032331836" description="Secretion system C-terminal sorting domain-containing protein" evidence="1">
    <location>
        <begin position="20"/>
        <end position="903"/>
    </location>
</feature>
<dbReference type="EMBL" id="JACIFF010000005">
    <property type="protein sequence ID" value="MBB4079549.1"/>
    <property type="molecule type" value="Genomic_DNA"/>
</dbReference>
<protein>
    <recommendedName>
        <fullName evidence="2">Secretion system C-terminal sorting domain-containing protein</fullName>
    </recommendedName>
</protein>
<dbReference type="RefSeq" id="WP_183495793.1">
    <property type="nucleotide sequence ID" value="NZ_JACIFF010000005.1"/>
</dbReference>
<evidence type="ECO:0000313" key="4">
    <source>
        <dbReference type="Proteomes" id="UP000576209"/>
    </source>
</evidence>
<dbReference type="Gene3D" id="2.60.120.260">
    <property type="entry name" value="Galactose-binding domain-like"/>
    <property type="match status" value="2"/>
</dbReference>
<accession>A0A840ECM2</accession>
<proteinExistence type="predicted"/>
<organism evidence="3 4">
    <name type="scientific">Neolewinella aquimaris</name>
    <dbReference type="NCBI Taxonomy" id="1835722"/>
    <lineage>
        <taxon>Bacteria</taxon>
        <taxon>Pseudomonadati</taxon>
        <taxon>Bacteroidota</taxon>
        <taxon>Saprospiria</taxon>
        <taxon>Saprospirales</taxon>
        <taxon>Lewinellaceae</taxon>
        <taxon>Neolewinella</taxon>
    </lineage>
</organism>
<dbReference type="Pfam" id="PF18962">
    <property type="entry name" value="Por_Secre_tail"/>
    <property type="match status" value="1"/>
</dbReference>
<evidence type="ECO:0000313" key="3">
    <source>
        <dbReference type="EMBL" id="MBB4079549.1"/>
    </source>
</evidence>
<dbReference type="NCBIfam" id="TIGR04183">
    <property type="entry name" value="Por_Secre_tail"/>
    <property type="match status" value="1"/>
</dbReference>
<feature type="domain" description="Secretion system C-terminal sorting" evidence="2">
    <location>
        <begin position="829"/>
        <end position="897"/>
    </location>
</feature>
<dbReference type="Proteomes" id="UP000576209">
    <property type="component" value="Unassembled WGS sequence"/>
</dbReference>
<comment type="caution">
    <text evidence="3">The sequence shown here is derived from an EMBL/GenBank/DDBJ whole genome shotgun (WGS) entry which is preliminary data.</text>
</comment>
<reference evidence="3 4" key="1">
    <citation type="submission" date="2020-08" db="EMBL/GenBank/DDBJ databases">
        <title>Genomic Encyclopedia of Type Strains, Phase IV (KMG-IV): sequencing the most valuable type-strain genomes for metagenomic binning, comparative biology and taxonomic classification.</title>
        <authorList>
            <person name="Goeker M."/>
        </authorList>
    </citation>
    <scope>NUCLEOTIDE SEQUENCE [LARGE SCALE GENOMIC DNA]</scope>
    <source>
        <strain evidence="3 4">DSM 105137</strain>
    </source>
</reference>
<dbReference type="AlphaFoldDB" id="A0A840ECM2"/>